<feature type="transmembrane region" description="Helical" evidence="9">
    <location>
        <begin position="353"/>
        <end position="377"/>
    </location>
</feature>
<keyword evidence="8" id="KW-0813">Transport</keyword>
<feature type="transmembrane region" description="Helical" evidence="9">
    <location>
        <begin position="421"/>
        <end position="441"/>
    </location>
</feature>
<dbReference type="FunFam" id="1.20.1250.20:FF:000055">
    <property type="entry name" value="Facilitated trehalose transporter Tret1-2 homolog"/>
    <property type="match status" value="1"/>
</dbReference>
<evidence type="ECO:0000256" key="6">
    <source>
        <dbReference type="ARBA" id="ARBA00023180"/>
    </source>
</evidence>
<keyword evidence="5 9" id="KW-0472">Membrane</keyword>
<keyword evidence="3 9" id="KW-0812">Transmembrane</keyword>
<evidence type="ECO:0000256" key="9">
    <source>
        <dbReference type="SAM" id="Phobius"/>
    </source>
</evidence>
<feature type="domain" description="Major facilitator superfamily (MFS) profile" evidence="10">
    <location>
        <begin position="22"/>
        <end position="444"/>
    </location>
</feature>
<dbReference type="EMBL" id="JARQZJ010000126">
    <property type="protein sequence ID" value="KAK9890884.1"/>
    <property type="molecule type" value="Genomic_DNA"/>
</dbReference>
<sequence length="457" mass="50474">MFPQTTRVRGNQTERKQTMQPQIICFVCGTCLTWSSPMLIKLNNMTDNPLHEIVPSSSTDSSLLGSLLTLGAIFGSCFFGVLSGKIGRKPVLLGLGVPFVISFLMLAFCNKIGYFFFARAFSGFALGGVFSVIPMYTAEISEKSNRGMLGAAVNCFLTLGLVTTDILGPYVPWMWYHIIMAIFPAVFIVLFFIFCPESPHYLVMKDIKKAEESLSTIRGTSDVKKELNEIKETVEKAQGGSFMDIFRSKGLRKAFLIGIGCIFFQQFSGINVVLFYGQKVFEDVGGGMPSAFGPIIITGVQFTTSFITPIALDRYGRKILLIISHISMSVTQVFFGLYFFLKDNGTAVDNLGWLPISTLILYTLAYNIGSGPIPWVLVGELFPSSVKNLAASGVTAVCWIWGFLITQEFQTVVDAVHQGPTFWIFAAFSVVATLFVCFFVFETKGKSFQQIQDELDS</sequence>
<accession>A0AAW1V6I0</accession>
<name>A0AAW1V6I0_9CUCU</name>
<feature type="transmembrane region" description="Helical" evidence="9">
    <location>
        <begin position="174"/>
        <end position="195"/>
    </location>
</feature>
<evidence type="ECO:0000256" key="3">
    <source>
        <dbReference type="ARBA" id="ARBA00022692"/>
    </source>
</evidence>
<dbReference type="InterPro" id="IPR020846">
    <property type="entry name" value="MFS_dom"/>
</dbReference>
<dbReference type="PROSITE" id="PS00217">
    <property type="entry name" value="SUGAR_TRANSPORT_2"/>
    <property type="match status" value="1"/>
</dbReference>
<dbReference type="PRINTS" id="PR00171">
    <property type="entry name" value="SUGRTRNSPORT"/>
</dbReference>
<protein>
    <recommendedName>
        <fullName evidence="10">Major facilitator superfamily (MFS) profile domain-containing protein</fullName>
    </recommendedName>
</protein>
<dbReference type="GO" id="GO:0005886">
    <property type="term" value="C:plasma membrane"/>
    <property type="evidence" value="ECO:0007669"/>
    <property type="project" value="UniProtKB-SubCell"/>
</dbReference>
<feature type="transmembrane region" description="Helical" evidence="9">
    <location>
        <begin position="91"/>
        <end position="108"/>
    </location>
</feature>
<dbReference type="Gene3D" id="1.20.1250.20">
    <property type="entry name" value="MFS general substrate transporter like domains"/>
    <property type="match status" value="1"/>
</dbReference>
<feature type="transmembrane region" description="Helical" evidence="9">
    <location>
        <begin position="148"/>
        <end position="168"/>
    </location>
</feature>
<feature type="transmembrane region" description="Helical" evidence="9">
    <location>
        <begin position="254"/>
        <end position="276"/>
    </location>
</feature>
<feature type="transmembrane region" description="Helical" evidence="9">
    <location>
        <begin position="291"/>
        <end position="312"/>
    </location>
</feature>
<dbReference type="Proteomes" id="UP001431783">
    <property type="component" value="Unassembled WGS sequence"/>
</dbReference>
<evidence type="ECO:0000259" key="10">
    <source>
        <dbReference type="PROSITE" id="PS50850"/>
    </source>
</evidence>
<dbReference type="InterPro" id="IPR003663">
    <property type="entry name" value="Sugar/inositol_transpt"/>
</dbReference>
<comment type="caution">
    <text evidence="11">The sequence shown here is derived from an EMBL/GenBank/DDBJ whole genome shotgun (WGS) entry which is preliminary data.</text>
</comment>
<dbReference type="GO" id="GO:0022857">
    <property type="term" value="F:transmembrane transporter activity"/>
    <property type="evidence" value="ECO:0007669"/>
    <property type="project" value="InterPro"/>
</dbReference>
<dbReference type="SUPFAM" id="SSF103473">
    <property type="entry name" value="MFS general substrate transporter"/>
    <property type="match status" value="1"/>
</dbReference>
<evidence type="ECO:0000256" key="2">
    <source>
        <dbReference type="ARBA" id="ARBA00022475"/>
    </source>
</evidence>
<evidence type="ECO:0000256" key="4">
    <source>
        <dbReference type="ARBA" id="ARBA00022989"/>
    </source>
</evidence>
<proteinExistence type="inferred from homology"/>
<feature type="transmembrane region" description="Helical" evidence="9">
    <location>
        <begin position="114"/>
        <end position="136"/>
    </location>
</feature>
<reference evidence="11 12" key="1">
    <citation type="submission" date="2023-03" db="EMBL/GenBank/DDBJ databases">
        <title>Genome insight into feeding habits of ladybird beetles.</title>
        <authorList>
            <person name="Li H.-S."/>
            <person name="Huang Y.-H."/>
            <person name="Pang H."/>
        </authorList>
    </citation>
    <scope>NUCLEOTIDE SEQUENCE [LARGE SCALE GENOMIC DNA]</scope>
    <source>
        <strain evidence="11">SYSU_2023b</strain>
        <tissue evidence="11">Whole body</tissue>
    </source>
</reference>
<dbReference type="AlphaFoldDB" id="A0AAW1V6I0"/>
<keyword evidence="6" id="KW-0325">Glycoprotein</keyword>
<comment type="similarity">
    <text evidence="7">Belongs to the major facilitator superfamily. Sugar transporter (TC 2.A.1.1) family. Trehalose transporter subfamily.</text>
</comment>
<evidence type="ECO:0000256" key="1">
    <source>
        <dbReference type="ARBA" id="ARBA00004651"/>
    </source>
</evidence>
<dbReference type="PANTHER" id="PTHR48021">
    <property type="match status" value="1"/>
</dbReference>
<organism evidence="11 12">
    <name type="scientific">Henosepilachna vigintioctopunctata</name>
    <dbReference type="NCBI Taxonomy" id="420089"/>
    <lineage>
        <taxon>Eukaryota</taxon>
        <taxon>Metazoa</taxon>
        <taxon>Ecdysozoa</taxon>
        <taxon>Arthropoda</taxon>
        <taxon>Hexapoda</taxon>
        <taxon>Insecta</taxon>
        <taxon>Pterygota</taxon>
        <taxon>Neoptera</taxon>
        <taxon>Endopterygota</taxon>
        <taxon>Coleoptera</taxon>
        <taxon>Polyphaga</taxon>
        <taxon>Cucujiformia</taxon>
        <taxon>Coccinelloidea</taxon>
        <taxon>Coccinellidae</taxon>
        <taxon>Epilachninae</taxon>
        <taxon>Epilachnini</taxon>
        <taxon>Henosepilachna</taxon>
    </lineage>
</organism>
<evidence type="ECO:0000313" key="12">
    <source>
        <dbReference type="Proteomes" id="UP001431783"/>
    </source>
</evidence>
<evidence type="ECO:0000256" key="5">
    <source>
        <dbReference type="ARBA" id="ARBA00023136"/>
    </source>
</evidence>
<keyword evidence="12" id="KW-1185">Reference proteome</keyword>
<feature type="transmembrane region" description="Helical" evidence="9">
    <location>
        <begin position="319"/>
        <end position="341"/>
    </location>
</feature>
<evidence type="ECO:0000256" key="7">
    <source>
        <dbReference type="ARBA" id="ARBA00024348"/>
    </source>
</evidence>
<feature type="transmembrane region" description="Helical" evidence="9">
    <location>
        <begin position="62"/>
        <end position="84"/>
    </location>
</feature>
<keyword evidence="4 9" id="KW-1133">Transmembrane helix</keyword>
<gene>
    <name evidence="11" type="ORF">WA026_012227</name>
</gene>
<dbReference type="PANTHER" id="PTHR48021:SF47">
    <property type="entry name" value="GH17672P"/>
    <property type="match status" value="1"/>
</dbReference>
<dbReference type="Pfam" id="PF00083">
    <property type="entry name" value="Sugar_tr"/>
    <property type="match status" value="1"/>
</dbReference>
<evidence type="ECO:0000313" key="11">
    <source>
        <dbReference type="EMBL" id="KAK9890884.1"/>
    </source>
</evidence>
<dbReference type="InterPro" id="IPR050549">
    <property type="entry name" value="MFS_Trehalose_Transporter"/>
</dbReference>
<comment type="subcellular location">
    <subcellularLocation>
        <location evidence="1">Cell membrane</location>
        <topology evidence="1">Multi-pass membrane protein</topology>
    </subcellularLocation>
</comment>
<dbReference type="NCBIfam" id="TIGR00879">
    <property type="entry name" value="SP"/>
    <property type="match status" value="1"/>
</dbReference>
<dbReference type="InterPro" id="IPR005828">
    <property type="entry name" value="MFS_sugar_transport-like"/>
</dbReference>
<dbReference type="InterPro" id="IPR005829">
    <property type="entry name" value="Sugar_transporter_CS"/>
</dbReference>
<dbReference type="InterPro" id="IPR036259">
    <property type="entry name" value="MFS_trans_sf"/>
</dbReference>
<evidence type="ECO:0000256" key="8">
    <source>
        <dbReference type="RuleBase" id="RU003346"/>
    </source>
</evidence>
<feature type="transmembrane region" description="Helical" evidence="9">
    <location>
        <begin position="21"/>
        <end position="42"/>
    </location>
</feature>
<feature type="transmembrane region" description="Helical" evidence="9">
    <location>
        <begin position="389"/>
        <end position="409"/>
    </location>
</feature>
<dbReference type="PROSITE" id="PS50850">
    <property type="entry name" value="MFS"/>
    <property type="match status" value="1"/>
</dbReference>
<keyword evidence="2" id="KW-1003">Cell membrane</keyword>